<dbReference type="AlphaFoldDB" id="A0A0F9QB28"/>
<organism evidence="2">
    <name type="scientific">marine sediment metagenome</name>
    <dbReference type="NCBI Taxonomy" id="412755"/>
    <lineage>
        <taxon>unclassified sequences</taxon>
        <taxon>metagenomes</taxon>
        <taxon>ecological metagenomes</taxon>
    </lineage>
</organism>
<feature type="region of interest" description="Disordered" evidence="1">
    <location>
        <begin position="16"/>
        <end position="41"/>
    </location>
</feature>
<name>A0A0F9QB28_9ZZZZ</name>
<comment type="caution">
    <text evidence="2">The sequence shown here is derived from an EMBL/GenBank/DDBJ whole genome shotgun (WGS) entry which is preliminary data.</text>
</comment>
<protein>
    <submittedName>
        <fullName evidence="2">Uncharacterized protein</fullName>
    </submittedName>
</protein>
<dbReference type="EMBL" id="LAZR01001663">
    <property type="protein sequence ID" value="KKN41190.1"/>
    <property type="molecule type" value="Genomic_DNA"/>
</dbReference>
<reference evidence="2" key="1">
    <citation type="journal article" date="2015" name="Nature">
        <title>Complex archaea that bridge the gap between prokaryotes and eukaryotes.</title>
        <authorList>
            <person name="Spang A."/>
            <person name="Saw J.H."/>
            <person name="Jorgensen S.L."/>
            <person name="Zaremba-Niedzwiedzka K."/>
            <person name="Martijn J."/>
            <person name="Lind A.E."/>
            <person name="van Eijk R."/>
            <person name="Schleper C."/>
            <person name="Guy L."/>
            <person name="Ettema T.J."/>
        </authorList>
    </citation>
    <scope>NUCLEOTIDE SEQUENCE</scope>
</reference>
<gene>
    <name evidence="2" type="ORF">LCGC14_0725810</name>
</gene>
<accession>A0A0F9QB28</accession>
<proteinExistence type="predicted"/>
<evidence type="ECO:0000256" key="1">
    <source>
        <dbReference type="SAM" id="MobiDB-lite"/>
    </source>
</evidence>
<evidence type="ECO:0000313" key="2">
    <source>
        <dbReference type="EMBL" id="KKN41190.1"/>
    </source>
</evidence>
<sequence length="130" mass="13798">MANFFVDNTVSGGLDDGTDWDTNAFNTGGNRGTKTALESGGYTPGDKIWIRRTTVYDEAIAAQNADIAPTDDGTAAAPLEFIGWPRAAIPNTTITEGDWTNGSTIVDNVVGITPTRESHQARYVTAPDGF</sequence>